<accession>A0A9J5WNN8</accession>
<evidence type="ECO:0000256" key="1">
    <source>
        <dbReference type="SAM" id="Phobius"/>
    </source>
</evidence>
<keyword evidence="1" id="KW-0472">Membrane</keyword>
<proteinExistence type="predicted"/>
<dbReference type="AlphaFoldDB" id="A0A9J5WNN8"/>
<dbReference type="Proteomes" id="UP000824120">
    <property type="component" value="Chromosome 11"/>
</dbReference>
<keyword evidence="1" id="KW-1133">Transmembrane helix</keyword>
<protein>
    <submittedName>
        <fullName evidence="2">Uncharacterized protein</fullName>
    </submittedName>
</protein>
<keyword evidence="3" id="KW-1185">Reference proteome</keyword>
<feature type="transmembrane region" description="Helical" evidence="1">
    <location>
        <begin position="102"/>
        <end position="129"/>
    </location>
</feature>
<keyword evidence="1" id="KW-0812">Transmembrane</keyword>
<dbReference type="PANTHER" id="PTHR36607">
    <property type="entry name" value="1,2-DIHYDROXY-3-KETO-5-METHYLTHIOPENTENE DIOXYGENASE 4"/>
    <property type="match status" value="1"/>
</dbReference>
<organism evidence="2 3">
    <name type="scientific">Solanum commersonii</name>
    <name type="common">Commerson's wild potato</name>
    <name type="synonym">Commerson's nightshade</name>
    <dbReference type="NCBI Taxonomy" id="4109"/>
    <lineage>
        <taxon>Eukaryota</taxon>
        <taxon>Viridiplantae</taxon>
        <taxon>Streptophyta</taxon>
        <taxon>Embryophyta</taxon>
        <taxon>Tracheophyta</taxon>
        <taxon>Spermatophyta</taxon>
        <taxon>Magnoliopsida</taxon>
        <taxon>eudicotyledons</taxon>
        <taxon>Gunneridae</taxon>
        <taxon>Pentapetalae</taxon>
        <taxon>asterids</taxon>
        <taxon>lamiids</taxon>
        <taxon>Solanales</taxon>
        <taxon>Solanaceae</taxon>
        <taxon>Solanoideae</taxon>
        <taxon>Solaneae</taxon>
        <taxon>Solanum</taxon>
    </lineage>
</organism>
<reference evidence="2 3" key="1">
    <citation type="submission" date="2020-09" db="EMBL/GenBank/DDBJ databases">
        <title>De no assembly of potato wild relative species, Solanum commersonii.</title>
        <authorList>
            <person name="Cho K."/>
        </authorList>
    </citation>
    <scope>NUCLEOTIDE SEQUENCE [LARGE SCALE GENOMIC DNA]</scope>
    <source>
        <strain evidence="2">LZ3.2</strain>
        <tissue evidence="2">Leaf</tissue>
    </source>
</reference>
<sequence>MIDLQERREALGRFKSISEKNSVDHSFEELCNNKQHSHAKFLILKVHLPIIGPFPLVRKLLVTSHHFPEWSSTKMNDVIHNFSNEVTAEKVLLLKSSTHQNIVVPSFLVVMRILAVKVFLLLGLVRFAIRLTSSSG</sequence>
<name>A0A9J5WNN8_SOLCO</name>
<evidence type="ECO:0000313" key="3">
    <source>
        <dbReference type="Proteomes" id="UP000824120"/>
    </source>
</evidence>
<dbReference type="EMBL" id="JACXVP010000011">
    <property type="protein sequence ID" value="KAG5576799.1"/>
    <property type="molecule type" value="Genomic_DNA"/>
</dbReference>
<gene>
    <name evidence="2" type="ORF">H5410_056933</name>
</gene>
<evidence type="ECO:0000313" key="2">
    <source>
        <dbReference type="EMBL" id="KAG5576799.1"/>
    </source>
</evidence>
<dbReference type="PANTHER" id="PTHR36607:SF24">
    <property type="entry name" value="AMINOTRANSFERASE-LIKE PLANT MOBILE DOMAIN-CONTAINING PROTEIN"/>
    <property type="match status" value="1"/>
</dbReference>
<comment type="caution">
    <text evidence="2">The sequence shown here is derived from an EMBL/GenBank/DDBJ whole genome shotgun (WGS) entry which is preliminary data.</text>
</comment>
<dbReference type="OrthoDB" id="1298695at2759"/>